<dbReference type="GO" id="GO:0006605">
    <property type="term" value="P:protein targeting"/>
    <property type="evidence" value="ECO:0007669"/>
    <property type="project" value="UniProtKB-UniRule"/>
</dbReference>
<dbReference type="GO" id="GO:0065002">
    <property type="term" value="P:intracellular protein transmembrane transport"/>
    <property type="evidence" value="ECO:0007669"/>
    <property type="project" value="UniProtKB-UniRule"/>
</dbReference>
<keyword evidence="5 8" id="KW-1133">Transmembrane helix</keyword>
<reference evidence="10 11" key="1">
    <citation type="journal article" date="2010" name="PLoS ONE">
        <title>The Waddlia genome: a window into chlamydial biology.</title>
        <authorList>
            <person name="Bertelli C."/>
            <person name="Collyn F."/>
            <person name="Croxatto A."/>
            <person name="Ruckert C."/>
            <person name="Polkinghorne A."/>
            <person name="Kebbi-Beghdadi C."/>
            <person name="Goesmann A."/>
            <person name="Vaughan L."/>
            <person name="Greub G."/>
        </authorList>
    </citation>
    <scope>NUCLEOTIDE SEQUENCE [LARGE SCALE GENOMIC DNA]</scope>
    <source>
        <strain evidence="11">ATCC VR-1470 / WSU 86-1044</strain>
    </source>
</reference>
<proteinExistence type="inferred from homology"/>
<feature type="transmembrane region" description="Helical" evidence="8">
    <location>
        <begin position="57"/>
        <end position="76"/>
    </location>
</feature>
<dbReference type="InterPro" id="IPR001901">
    <property type="entry name" value="Translocase_SecE/Sec61-g"/>
</dbReference>
<evidence type="ECO:0000256" key="6">
    <source>
        <dbReference type="ARBA" id="ARBA00023010"/>
    </source>
</evidence>
<keyword evidence="8" id="KW-0997">Cell inner membrane</keyword>
<gene>
    <name evidence="8 10" type="primary">secE</name>
    <name evidence="10" type="ordered locus">wcw_0586</name>
</gene>
<dbReference type="RefSeq" id="WP_013181679.1">
    <property type="nucleotide sequence ID" value="NC_014225.1"/>
</dbReference>
<dbReference type="eggNOG" id="COG0690">
    <property type="taxonomic scope" value="Bacteria"/>
</dbReference>
<keyword evidence="3 8" id="KW-0812">Transmembrane</keyword>
<dbReference type="KEGG" id="wch:wcw_0586"/>
<dbReference type="NCBIfam" id="TIGR00964">
    <property type="entry name" value="secE_bact"/>
    <property type="match status" value="1"/>
</dbReference>
<dbReference type="HAMAP" id="MF_00422">
    <property type="entry name" value="SecE"/>
    <property type="match status" value="1"/>
</dbReference>
<evidence type="ECO:0000313" key="11">
    <source>
        <dbReference type="Proteomes" id="UP000001505"/>
    </source>
</evidence>
<dbReference type="HOGENOM" id="CLU_113663_5_0_0"/>
<feature type="region of interest" description="Disordered" evidence="9">
    <location>
        <begin position="1"/>
        <end position="26"/>
    </location>
</feature>
<sequence>MIKMEKATVSAKIMDDKRSQSKPMAGSGAFNFLGEVKQEFKKISWTDKDELKVYTKVVVAFTFIFGMSVLFVDVIIQQALAGLNGFIRLITG</sequence>
<keyword evidence="11" id="KW-1185">Reference proteome</keyword>
<dbReference type="EMBL" id="CP001928">
    <property type="protein sequence ID" value="ADI37954.1"/>
    <property type="molecule type" value="Genomic_DNA"/>
</dbReference>
<dbReference type="Gene3D" id="1.20.5.1030">
    <property type="entry name" value="Preprotein translocase secy subunit"/>
    <property type="match status" value="1"/>
</dbReference>
<dbReference type="GO" id="GO:0005886">
    <property type="term" value="C:plasma membrane"/>
    <property type="evidence" value="ECO:0007669"/>
    <property type="project" value="UniProtKB-SubCell"/>
</dbReference>
<dbReference type="AlphaFoldDB" id="D6YUZ3"/>
<comment type="subcellular location">
    <subcellularLocation>
        <location evidence="8">Cell inner membrane</location>
        <topology evidence="8">Single-pass membrane protein</topology>
    </subcellularLocation>
    <subcellularLocation>
        <location evidence="1">Membrane</location>
    </subcellularLocation>
</comment>
<dbReference type="GO" id="GO:0008320">
    <property type="term" value="F:protein transmembrane transporter activity"/>
    <property type="evidence" value="ECO:0007669"/>
    <property type="project" value="UniProtKB-UniRule"/>
</dbReference>
<evidence type="ECO:0000256" key="2">
    <source>
        <dbReference type="ARBA" id="ARBA00022448"/>
    </source>
</evidence>
<keyword evidence="7 8" id="KW-0472">Membrane</keyword>
<dbReference type="InterPro" id="IPR038379">
    <property type="entry name" value="SecE_sf"/>
</dbReference>
<keyword evidence="2 8" id="KW-0813">Transport</keyword>
<protein>
    <recommendedName>
        <fullName evidence="8">Protein translocase subunit SecE</fullName>
    </recommendedName>
</protein>
<evidence type="ECO:0000256" key="3">
    <source>
        <dbReference type="ARBA" id="ARBA00022692"/>
    </source>
</evidence>
<evidence type="ECO:0000256" key="9">
    <source>
        <dbReference type="SAM" id="MobiDB-lite"/>
    </source>
</evidence>
<keyword evidence="4 8" id="KW-0653">Protein transport</keyword>
<accession>D6YUZ3</accession>
<evidence type="ECO:0000256" key="8">
    <source>
        <dbReference type="HAMAP-Rule" id="MF_00422"/>
    </source>
</evidence>
<dbReference type="GO" id="GO:0043952">
    <property type="term" value="P:protein transport by the Sec complex"/>
    <property type="evidence" value="ECO:0007669"/>
    <property type="project" value="UniProtKB-UniRule"/>
</dbReference>
<dbReference type="Pfam" id="PF00584">
    <property type="entry name" value="SecE"/>
    <property type="match status" value="1"/>
</dbReference>
<comment type="subunit">
    <text evidence="8">Component of the Sec protein translocase complex. Heterotrimer consisting of SecY, SecE and SecG subunits. The heterotrimers can form oligomers, although 1 heterotrimer is thought to be able to translocate proteins. Interacts with the ribosome. Interacts with SecDF, and other proteins may be involved. Interacts with SecA.</text>
</comment>
<comment type="function">
    <text evidence="8">Essential subunit of the Sec protein translocation channel SecYEG. Clamps together the 2 halves of SecY. May contact the channel plug during translocation.</text>
</comment>
<organism evidence="10 11">
    <name type="scientific">Waddlia chondrophila (strain ATCC VR-1470 / WSU 86-1044)</name>
    <dbReference type="NCBI Taxonomy" id="716544"/>
    <lineage>
        <taxon>Bacteria</taxon>
        <taxon>Pseudomonadati</taxon>
        <taxon>Chlamydiota</taxon>
        <taxon>Chlamydiia</taxon>
        <taxon>Parachlamydiales</taxon>
        <taxon>Waddliaceae</taxon>
        <taxon>Waddlia</taxon>
    </lineage>
</organism>
<name>D6YUZ3_WADCW</name>
<dbReference type="STRING" id="716544.wcw_0586"/>
<dbReference type="GO" id="GO:0009306">
    <property type="term" value="P:protein secretion"/>
    <property type="evidence" value="ECO:0007669"/>
    <property type="project" value="UniProtKB-UniRule"/>
</dbReference>
<comment type="similarity">
    <text evidence="8">Belongs to the SecE/SEC61-gamma family.</text>
</comment>
<dbReference type="InterPro" id="IPR005807">
    <property type="entry name" value="SecE_bac"/>
</dbReference>
<keyword evidence="6 8" id="KW-0811">Translocation</keyword>
<evidence type="ECO:0000256" key="1">
    <source>
        <dbReference type="ARBA" id="ARBA00004370"/>
    </source>
</evidence>
<evidence type="ECO:0000256" key="4">
    <source>
        <dbReference type="ARBA" id="ARBA00022927"/>
    </source>
</evidence>
<dbReference type="Proteomes" id="UP000001505">
    <property type="component" value="Chromosome"/>
</dbReference>
<evidence type="ECO:0000256" key="5">
    <source>
        <dbReference type="ARBA" id="ARBA00022989"/>
    </source>
</evidence>
<evidence type="ECO:0000256" key="7">
    <source>
        <dbReference type="ARBA" id="ARBA00023136"/>
    </source>
</evidence>
<evidence type="ECO:0000313" key="10">
    <source>
        <dbReference type="EMBL" id="ADI37954.1"/>
    </source>
</evidence>
<keyword evidence="8" id="KW-1003">Cell membrane</keyword>